<dbReference type="Proteomes" id="UP000215301">
    <property type="component" value="Unassembled WGS sequence"/>
</dbReference>
<feature type="domain" description="Multidrug resistance protein MdtA-like barrel-sandwich hybrid" evidence="5">
    <location>
        <begin position="39"/>
        <end position="153"/>
    </location>
</feature>
<evidence type="ECO:0000256" key="2">
    <source>
        <dbReference type="ARBA" id="ARBA00009477"/>
    </source>
</evidence>
<gene>
    <name evidence="7" type="ORF">CE561_05665</name>
</gene>
<accession>A0A231VJ65</accession>
<dbReference type="GO" id="GO:0022857">
    <property type="term" value="F:transmembrane transporter activity"/>
    <property type="evidence" value="ECO:0007669"/>
    <property type="project" value="InterPro"/>
</dbReference>
<comment type="caution">
    <text evidence="7">The sequence shown here is derived from an EMBL/GenBank/DDBJ whole genome shotgun (WGS) entry which is preliminary data.</text>
</comment>
<comment type="similarity">
    <text evidence="2">Belongs to the membrane fusion protein (MFP) (TC 8.A.1) family.</text>
</comment>
<dbReference type="GO" id="GO:0016020">
    <property type="term" value="C:membrane"/>
    <property type="evidence" value="ECO:0007669"/>
    <property type="project" value="InterPro"/>
</dbReference>
<dbReference type="Pfam" id="PF25917">
    <property type="entry name" value="BSH_RND"/>
    <property type="match status" value="1"/>
</dbReference>
<dbReference type="Pfam" id="PF25954">
    <property type="entry name" value="Beta-barrel_RND_2"/>
    <property type="match status" value="1"/>
</dbReference>
<dbReference type="NCBIfam" id="TIGR01730">
    <property type="entry name" value="RND_mfp"/>
    <property type="match status" value="1"/>
</dbReference>
<organism evidence="7 8">
    <name type="scientific">Thermoanaerobacterium thermosaccharolyticum</name>
    <name type="common">Clostridium thermosaccharolyticum</name>
    <dbReference type="NCBI Taxonomy" id="1517"/>
    <lineage>
        <taxon>Bacteria</taxon>
        <taxon>Bacillati</taxon>
        <taxon>Bacillota</taxon>
        <taxon>Clostridia</taxon>
        <taxon>Thermoanaerobacterales</taxon>
        <taxon>Thermoanaerobacteraceae</taxon>
        <taxon>Thermoanaerobacterium</taxon>
    </lineage>
</organism>
<proteinExistence type="inferred from homology"/>
<dbReference type="Gene3D" id="2.40.30.170">
    <property type="match status" value="1"/>
</dbReference>
<evidence type="ECO:0000313" key="7">
    <source>
        <dbReference type="EMBL" id="OXT08250.1"/>
    </source>
</evidence>
<dbReference type="InterPro" id="IPR050465">
    <property type="entry name" value="UPF0194_transport"/>
</dbReference>
<feature type="domain" description="CusB-like beta-barrel" evidence="6">
    <location>
        <begin position="164"/>
        <end position="246"/>
    </location>
</feature>
<evidence type="ECO:0000256" key="3">
    <source>
        <dbReference type="ARBA" id="ARBA00023054"/>
    </source>
</evidence>
<feature type="signal peptide" evidence="4">
    <location>
        <begin position="1"/>
        <end position="24"/>
    </location>
</feature>
<dbReference type="InterPro" id="IPR006143">
    <property type="entry name" value="RND_pump_MFP"/>
</dbReference>
<evidence type="ECO:0000313" key="8">
    <source>
        <dbReference type="Proteomes" id="UP000215301"/>
    </source>
</evidence>
<comment type="subcellular location">
    <subcellularLocation>
        <location evidence="1">Cell envelope</location>
    </subcellularLocation>
</comment>
<dbReference type="GO" id="GO:0030313">
    <property type="term" value="C:cell envelope"/>
    <property type="evidence" value="ECO:0007669"/>
    <property type="project" value="UniProtKB-SubCell"/>
</dbReference>
<dbReference type="InterPro" id="IPR058625">
    <property type="entry name" value="MdtA-like_BSH"/>
</dbReference>
<dbReference type="PANTHER" id="PTHR32347">
    <property type="entry name" value="EFFLUX SYSTEM COMPONENT YKNX-RELATED"/>
    <property type="match status" value="1"/>
</dbReference>
<dbReference type="InterPro" id="IPR058792">
    <property type="entry name" value="Beta-barrel_RND_2"/>
</dbReference>
<evidence type="ECO:0000259" key="5">
    <source>
        <dbReference type="Pfam" id="PF25917"/>
    </source>
</evidence>
<dbReference type="PANTHER" id="PTHR32347:SF23">
    <property type="entry name" value="BLL5650 PROTEIN"/>
    <property type="match status" value="1"/>
</dbReference>
<reference evidence="7 8" key="1">
    <citation type="submission" date="2017-06" db="EMBL/GenBank/DDBJ databases">
        <title>Isolation and characterization of a thermophilic and butanogenic Thermoanaerobacterium thermosaccharolyticum M5 capable of efficient degradation of hemicellulose.</title>
        <authorList>
            <person name="Xin F."/>
            <person name="Jiang Y."/>
        </authorList>
    </citation>
    <scope>NUCLEOTIDE SEQUENCE [LARGE SCALE GENOMIC DNA]</scope>
    <source>
        <strain evidence="7 8">M5</strain>
    </source>
</reference>
<dbReference type="Gene3D" id="2.40.50.100">
    <property type="match status" value="2"/>
</dbReference>
<dbReference type="AlphaFoldDB" id="A0A231VJ65"/>
<keyword evidence="3" id="KW-0175">Coiled coil</keyword>
<dbReference type="EMBL" id="NKHD01000017">
    <property type="protein sequence ID" value="OXT08250.1"/>
    <property type="molecule type" value="Genomic_DNA"/>
</dbReference>
<evidence type="ECO:0000256" key="1">
    <source>
        <dbReference type="ARBA" id="ARBA00004196"/>
    </source>
</evidence>
<dbReference type="Gene3D" id="1.10.287.470">
    <property type="entry name" value="Helix hairpin bin"/>
    <property type="match status" value="1"/>
</dbReference>
<dbReference type="PROSITE" id="PS51257">
    <property type="entry name" value="PROKAR_LIPOPROTEIN"/>
    <property type="match status" value="1"/>
</dbReference>
<evidence type="ECO:0000259" key="6">
    <source>
        <dbReference type="Pfam" id="PF25954"/>
    </source>
</evidence>
<keyword evidence="4" id="KW-0732">Signal</keyword>
<feature type="chain" id="PRO_5038786181" evidence="4">
    <location>
        <begin position="25"/>
        <end position="247"/>
    </location>
</feature>
<sequence>MKRLVTFFAFLAISVFIISGCSNTSPDENVYSGTIESTTVNVQSEISGCIVNLYVKEGDQVKKGDKIAMLDVSQYEEQAKEAKAALDIAKLKYDQIKNGPKEQADIASLKVEQAQAAYDLSNLMVKKGTITAPINGTITDIYFNVGEIITQGGSIAEMSDLNNLWIKIYVPEKYLYKVSLNKDVTVNVKSIKKNIGGKVVYISPNGEFTPKNTTTESSKEDIVYEVKIQIKDHIKELKPGMLADVTI</sequence>
<name>A0A231VJ65_THETR</name>
<dbReference type="SUPFAM" id="SSF111369">
    <property type="entry name" value="HlyD-like secretion proteins"/>
    <property type="match status" value="1"/>
</dbReference>
<protein>
    <submittedName>
        <fullName evidence="7">Efflux transporter periplasmic adaptor subunit</fullName>
    </submittedName>
</protein>
<evidence type="ECO:0000256" key="4">
    <source>
        <dbReference type="SAM" id="SignalP"/>
    </source>
</evidence>
<dbReference type="RefSeq" id="WP_094044736.1">
    <property type="nucleotide sequence ID" value="NZ_NKHD01000017.1"/>
</dbReference>